<dbReference type="GO" id="GO:0048167">
    <property type="term" value="P:regulation of synaptic plasticity"/>
    <property type="evidence" value="ECO:0007669"/>
    <property type="project" value="TreeGrafter"/>
</dbReference>
<dbReference type="Proteomes" id="UP000499080">
    <property type="component" value="Unassembled WGS sequence"/>
</dbReference>
<evidence type="ECO:0000256" key="2">
    <source>
        <dbReference type="ARBA" id="ARBA00034103"/>
    </source>
</evidence>
<dbReference type="Pfam" id="PF00168">
    <property type="entry name" value="C2"/>
    <property type="match status" value="1"/>
</dbReference>
<evidence type="ECO:0000256" key="1">
    <source>
        <dbReference type="ARBA" id="ARBA00023018"/>
    </source>
</evidence>
<evidence type="ECO:0000313" key="4">
    <source>
        <dbReference type="EMBL" id="GBL96581.1"/>
    </source>
</evidence>
<accession>A0A4Y2BWF0</accession>
<dbReference type="GO" id="GO:0044325">
    <property type="term" value="F:transmembrane transporter binding"/>
    <property type="evidence" value="ECO:0007669"/>
    <property type="project" value="TreeGrafter"/>
</dbReference>
<dbReference type="GO" id="GO:0048791">
    <property type="term" value="P:calcium ion-regulated exocytosis of neurotransmitter"/>
    <property type="evidence" value="ECO:0007669"/>
    <property type="project" value="TreeGrafter"/>
</dbReference>
<dbReference type="PROSITE" id="PS50004">
    <property type="entry name" value="C2"/>
    <property type="match status" value="1"/>
</dbReference>
<dbReference type="GO" id="GO:0042391">
    <property type="term" value="P:regulation of membrane potential"/>
    <property type="evidence" value="ECO:0007669"/>
    <property type="project" value="TreeGrafter"/>
</dbReference>
<dbReference type="InterPro" id="IPR000008">
    <property type="entry name" value="C2_dom"/>
</dbReference>
<dbReference type="PANTHER" id="PTHR12157">
    <property type="entry name" value="REGULATING SYNAPTIC MEMBRANE EXOCYTOSIS PROTEIN"/>
    <property type="match status" value="1"/>
</dbReference>
<dbReference type="Gene3D" id="2.60.40.150">
    <property type="entry name" value="C2 domain"/>
    <property type="match status" value="1"/>
</dbReference>
<dbReference type="InterPro" id="IPR035892">
    <property type="entry name" value="C2_domain_sf"/>
</dbReference>
<feature type="domain" description="C2" evidence="3">
    <location>
        <begin position="176"/>
        <end position="294"/>
    </location>
</feature>
<comment type="subcellular location">
    <subcellularLocation>
        <location evidence="2">Synapse</location>
    </subcellularLocation>
</comment>
<dbReference type="GO" id="GO:0031267">
    <property type="term" value="F:small GTPase binding"/>
    <property type="evidence" value="ECO:0007669"/>
    <property type="project" value="InterPro"/>
</dbReference>
<evidence type="ECO:0000313" key="5">
    <source>
        <dbReference type="Proteomes" id="UP000499080"/>
    </source>
</evidence>
<evidence type="ECO:0000259" key="3">
    <source>
        <dbReference type="PROSITE" id="PS50004"/>
    </source>
</evidence>
<comment type="caution">
    <text evidence="4">The sequence shown here is derived from an EMBL/GenBank/DDBJ whole genome shotgun (WGS) entry which is preliminary data.</text>
</comment>
<dbReference type="PANTHER" id="PTHR12157:SF21">
    <property type="entry name" value="RAB3 INTERACTING MOLECULE, ISOFORM F"/>
    <property type="match status" value="1"/>
</dbReference>
<sequence length="321" mass="35927">MIPTQNIAALCGSGMMFSDMGFRVLEKLSHSDYSHHSFTSDYSHHPFASDCSQHPFASDYSHHPFTSDYSQHPFTSDYNHHLFTSDYSHHPKKLDFSVIILDAIDLSICNYDDATPCIQPCVSCLMSTYFAEPVANSLGGHRWGSRLPPEVGEASSFVEGLGPGQLVGRQALASPSLGEVQLGINEKRNCLEVEVIRARGLMSKNPKVLPAPYVKVYLLDGRKCLAKQKTSLARRTLEPLYQEILTFSDVEFRHCYLQVTVWGNYSSMERKVFMGVVQIVLDDIDTVKGVIAWYRLFHHSSLVSSLTANDRSSFLSLDSFG</sequence>
<dbReference type="SUPFAM" id="SSF49562">
    <property type="entry name" value="C2 domain (Calcium/lipid-binding domain, CaLB)"/>
    <property type="match status" value="1"/>
</dbReference>
<dbReference type="SMART" id="SM00239">
    <property type="entry name" value="C2"/>
    <property type="match status" value="1"/>
</dbReference>
<dbReference type="GO" id="GO:0048788">
    <property type="term" value="C:cytoskeleton of presynaptic active zone"/>
    <property type="evidence" value="ECO:0007669"/>
    <property type="project" value="TreeGrafter"/>
</dbReference>
<dbReference type="EMBL" id="BGPR01000122">
    <property type="protein sequence ID" value="GBL96581.1"/>
    <property type="molecule type" value="Genomic_DNA"/>
</dbReference>
<dbReference type="InterPro" id="IPR039032">
    <property type="entry name" value="Rim-like"/>
</dbReference>
<keyword evidence="1" id="KW-0770">Synapse</keyword>
<name>A0A4Y2BWF0_ARAVE</name>
<dbReference type="GO" id="GO:0050806">
    <property type="term" value="P:positive regulation of synaptic transmission"/>
    <property type="evidence" value="ECO:0007669"/>
    <property type="project" value="TreeGrafter"/>
</dbReference>
<protein>
    <submittedName>
        <fullName evidence="4">Regulating synaptic membrane exocytosis protein 2</fullName>
    </submittedName>
</protein>
<dbReference type="OrthoDB" id="6422223at2759"/>
<gene>
    <name evidence="4" type="primary">Rims2_1</name>
    <name evidence="4" type="ORF">AVEN_207765_1</name>
</gene>
<keyword evidence="5" id="KW-1185">Reference proteome</keyword>
<proteinExistence type="predicted"/>
<organism evidence="4 5">
    <name type="scientific">Araneus ventricosus</name>
    <name type="common">Orbweaver spider</name>
    <name type="synonym">Epeira ventricosa</name>
    <dbReference type="NCBI Taxonomy" id="182803"/>
    <lineage>
        <taxon>Eukaryota</taxon>
        <taxon>Metazoa</taxon>
        <taxon>Ecdysozoa</taxon>
        <taxon>Arthropoda</taxon>
        <taxon>Chelicerata</taxon>
        <taxon>Arachnida</taxon>
        <taxon>Araneae</taxon>
        <taxon>Araneomorphae</taxon>
        <taxon>Entelegynae</taxon>
        <taxon>Araneoidea</taxon>
        <taxon>Araneidae</taxon>
        <taxon>Araneus</taxon>
    </lineage>
</organism>
<dbReference type="GO" id="GO:0042734">
    <property type="term" value="C:presynaptic membrane"/>
    <property type="evidence" value="ECO:0007669"/>
    <property type="project" value="TreeGrafter"/>
</dbReference>
<reference evidence="4 5" key="1">
    <citation type="journal article" date="2019" name="Sci. Rep.">
        <title>Orb-weaving spider Araneus ventricosus genome elucidates the spidroin gene catalogue.</title>
        <authorList>
            <person name="Kono N."/>
            <person name="Nakamura H."/>
            <person name="Ohtoshi R."/>
            <person name="Moran D.A.P."/>
            <person name="Shinohara A."/>
            <person name="Yoshida Y."/>
            <person name="Fujiwara M."/>
            <person name="Mori M."/>
            <person name="Tomita M."/>
            <person name="Arakawa K."/>
        </authorList>
    </citation>
    <scope>NUCLEOTIDE SEQUENCE [LARGE SCALE GENOMIC DNA]</scope>
</reference>
<dbReference type="AlphaFoldDB" id="A0A4Y2BWF0"/>